<dbReference type="InterPro" id="IPR034122">
    <property type="entry name" value="Retropepsin-like_bacterial"/>
</dbReference>
<keyword evidence="3" id="KW-0645">Protease</keyword>
<sequence>MQFARTLSLFAALAIAPVGVAAPPEKDSRKIDEKPVVVPFELLKSRHMAIQVKINDKGPYRLIFDTGAPTNLVNNKIAKASGILSKEDKGGLPLFGASMGAKTIKKLEIGDLKLEGMTTMVMDHPTVAAIADVVGPVEGIIGFPFFARYKMSIDYEKKEMTLTPNGYVPGDAMQGLTEKLMGASSGKKPEPKVVAPAAVWGFDVSRDKDDEEAGVVVGKVLAKSPAAVGGLKEGDRLLTLDGRWTDTVADTFLAASLVKPGKAVTLVVKRDGKEKKLTVTPGNGL</sequence>
<dbReference type="SUPFAM" id="SSF50630">
    <property type="entry name" value="Acid proteases"/>
    <property type="match status" value="1"/>
</dbReference>
<dbReference type="CDD" id="cd05483">
    <property type="entry name" value="retropepsin_like_bacteria"/>
    <property type="match status" value="1"/>
</dbReference>
<dbReference type="Pfam" id="PF13650">
    <property type="entry name" value="Asp_protease_2"/>
    <property type="match status" value="1"/>
</dbReference>
<evidence type="ECO:0000313" key="4">
    <source>
        <dbReference type="Proteomes" id="UP000464178"/>
    </source>
</evidence>
<dbReference type="GO" id="GO:0006508">
    <property type="term" value="P:proteolysis"/>
    <property type="evidence" value="ECO:0007669"/>
    <property type="project" value="UniProtKB-KW"/>
</dbReference>
<keyword evidence="1" id="KW-0732">Signal</keyword>
<protein>
    <recommendedName>
        <fullName evidence="2">PDZ domain-containing protein</fullName>
    </recommendedName>
</protein>
<dbReference type="Gene3D" id="2.40.70.10">
    <property type="entry name" value="Acid Proteases"/>
    <property type="match status" value="1"/>
</dbReference>
<dbReference type="PROSITE" id="PS50106">
    <property type="entry name" value="PDZ"/>
    <property type="match status" value="1"/>
</dbReference>
<feature type="chain" id="PRO_5026706152" description="PDZ domain-containing protein" evidence="1">
    <location>
        <begin position="22"/>
        <end position="285"/>
    </location>
</feature>
<dbReference type="SMART" id="SM00228">
    <property type="entry name" value="PDZ"/>
    <property type="match status" value="1"/>
</dbReference>
<dbReference type="Proteomes" id="UP000464178">
    <property type="component" value="Chromosome"/>
</dbReference>
<dbReference type="GO" id="GO:0008233">
    <property type="term" value="F:peptidase activity"/>
    <property type="evidence" value="ECO:0007669"/>
    <property type="project" value="UniProtKB-KW"/>
</dbReference>
<reference evidence="3 4" key="1">
    <citation type="submission" date="2019-05" db="EMBL/GenBank/DDBJ databases">
        <authorList>
            <consortium name="Science for Life Laboratories"/>
        </authorList>
    </citation>
    <scope>NUCLEOTIDE SEQUENCE [LARGE SCALE GENOMIC DNA]</scope>
    <source>
        <strain evidence="3">Soil9</strain>
    </source>
</reference>
<dbReference type="InterPro" id="IPR036034">
    <property type="entry name" value="PDZ_sf"/>
</dbReference>
<evidence type="ECO:0000313" key="3">
    <source>
        <dbReference type="EMBL" id="VTR94863.1"/>
    </source>
</evidence>
<dbReference type="RefSeq" id="WP_162669352.1">
    <property type="nucleotide sequence ID" value="NZ_LR593886.1"/>
</dbReference>
<dbReference type="Gene3D" id="2.30.42.10">
    <property type="match status" value="1"/>
</dbReference>
<evidence type="ECO:0000259" key="2">
    <source>
        <dbReference type="PROSITE" id="PS50106"/>
    </source>
</evidence>
<dbReference type="AlphaFoldDB" id="A0A6P2D164"/>
<evidence type="ECO:0000256" key="1">
    <source>
        <dbReference type="SAM" id="SignalP"/>
    </source>
</evidence>
<dbReference type="SUPFAM" id="SSF50156">
    <property type="entry name" value="PDZ domain-like"/>
    <property type="match status" value="1"/>
</dbReference>
<feature type="domain" description="PDZ" evidence="2">
    <location>
        <begin position="201"/>
        <end position="272"/>
    </location>
</feature>
<dbReference type="EMBL" id="LR593886">
    <property type="protein sequence ID" value="VTR94863.1"/>
    <property type="molecule type" value="Genomic_DNA"/>
</dbReference>
<dbReference type="InterPro" id="IPR021109">
    <property type="entry name" value="Peptidase_aspartic_dom_sf"/>
</dbReference>
<feature type="signal peptide" evidence="1">
    <location>
        <begin position="1"/>
        <end position="21"/>
    </location>
</feature>
<dbReference type="InterPro" id="IPR001478">
    <property type="entry name" value="PDZ"/>
</dbReference>
<keyword evidence="4" id="KW-1185">Reference proteome</keyword>
<keyword evidence="3" id="KW-0378">Hydrolase</keyword>
<accession>A0A6P2D164</accession>
<organism evidence="3 4">
    <name type="scientific">Gemmata massiliana</name>
    <dbReference type="NCBI Taxonomy" id="1210884"/>
    <lineage>
        <taxon>Bacteria</taxon>
        <taxon>Pseudomonadati</taxon>
        <taxon>Planctomycetota</taxon>
        <taxon>Planctomycetia</taxon>
        <taxon>Gemmatales</taxon>
        <taxon>Gemmataceae</taxon>
        <taxon>Gemmata</taxon>
    </lineage>
</organism>
<gene>
    <name evidence="3" type="ORF">SOIL9_28510</name>
</gene>
<proteinExistence type="predicted"/>
<dbReference type="Pfam" id="PF13180">
    <property type="entry name" value="PDZ_2"/>
    <property type="match status" value="1"/>
</dbReference>
<name>A0A6P2D164_9BACT</name>
<dbReference type="KEGG" id="gms:SOIL9_28510"/>